<keyword evidence="6" id="KW-0813">Transport</keyword>
<keyword evidence="4 8" id="KW-1133">Transmembrane helix</keyword>
<feature type="compositionally biased region" description="Basic and acidic residues" evidence="7">
    <location>
        <begin position="267"/>
        <end position="276"/>
    </location>
</feature>
<evidence type="ECO:0000313" key="9">
    <source>
        <dbReference type="EMBL" id="KZS93017.1"/>
    </source>
</evidence>
<evidence type="ECO:0000313" key="10">
    <source>
        <dbReference type="Proteomes" id="UP000076722"/>
    </source>
</evidence>
<dbReference type="PANTHER" id="PTHR19139:SF199">
    <property type="entry name" value="MIP17260P"/>
    <property type="match status" value="1"/>
</dbReference>
<feature type="transmembrane region" description="Helical" evidence="8">
    <location>
        <begin position="158"/>
        <end position="182"/>
    </location>
</feature>
<name>A0A164U8P5_9AGAM</name>
<keyword evidence="3 6" id="KW-0812">Transmembrane</keyword>
<evidence type="ECO:0000256" key="6">
    <source>
        <dbReference type="RuleBase" id="RU000477"/>
    </source>
</evidence>
<dbReference type="PRINTS" id="PR00783">
    <property type="entry name" value="MINTRINSICP"/>
</dbReference>
<organism evidence="9 10">
    <name type="scientific">Sistotremastrum niveocremeum HHB9708</name>
    <dbReference type="NCBI Taxonomy" id="1314777"/>
    <lineage>
        <taxon>Eukaryota</taxon>
        <taxon>Fungi</taxon>
        <taxon>Dikarya</taxon>
        <taxon>Basidiomycota</taxon>
        <taxon>Agaricomycotina</taxon>
        <taxon>Agaricomycetes</taxon>
        <taxon>Sistotremastrales</taxon>
        <taxon>Sistotremastraceae</taxon>
        <taxon>Sertulicium</taxon>
        <taxon>Sertulicium niveocremeum</taxon>
    </lineage>
</organism>
<dbReference type="GO" id="GO:0015250">
    <property type="term" value="F:water channel activity"/>
    <property type="evidence" value="ECO:0007669"/>
    <property type="project" value="TreeGrafter"/>
</dbReference>
<feature type="transmembrane region" description="Helical" evidence="8">
    <location>
        <begin position="45"/>
        <end position="64"/>
    </location>
</feature>
<gene>
    <name evidence="9" type="ORF">SISNIDRAFT_485958</name>
</gene>
<dbReference type="PANTHER" id="PTHR19139">
    <property type="entry name" value="AQUAPORIN TRANSPORTER"/>
    <property type="match status" value="1"/>
</dbReference>
<dbReference type="Pfam" id="PF00230">
    <property type="entry name" value="MIP"/>
    <property type="match status" value="1"/>
</dbReference>
<dbReference type="InterPro" id="IPR023271">
    <property type="entry name" value="Aquaporin-like"/>
</dbReference>
<evidence type="ECO:0000256" key="3">
    <source>
        <dbReference type="ARBA" id="ARBA00022692"/>
    </source>
</evidence>
<feature type="transmembrane region" description="Helical" evidence="8">
    <location>
        <begin position="12"/>
        <end position="33"/>
    </location>
</feature>
<dbReference type="SUPFAM" id="SSF81338">
    <property type="entry name" value="Aquaporin-like"/>
    <property type="match status" value="1"/>
</dbReference>
<dbReference type="Gene3D" id="1.20.1080.10">
    <property type="entry name" value="Glycerol uptake facilitator protein"/>
    <property type="match status" value="1"/>
</dbReference>
<reference evidence="9 10" key="1">
    <citation type="journal article" date="2016" name="Mol. Biol. Evol.">
        <title>Comparative Genomics of Early-Diverging Mushroom-Forming Fungi Provides Insights into the Origins of Lignocellulose Decay Capabilities.</title>
        <authorList>
            <person name="Nagy L.G."/>
            <person name="Riley R."/>
            <person name="Tritt A."/>
            <person name="Adam C."/>
            <person name="Daum C."/>
            <person name="Floudas D."/>
            <person name="Sun H."/>
            <person name="Yadav J.S."/>
            <person name="Pangilinan J."/>
            <person name="Larsson K.H."/>
            <person name="Matsuura K."/>
            <person name="Barry K."/>
            <person name="Labutti K."/>
            <person name="Kuo R."/>
            <person name="Ohm R.A."/>
            <person name="Bhattacharya S.S."/>
            <person name="Shirouzu T."/>
            <person name="Yoshinaga Y."/>
            <person name="Martin F.M."/>
            <person name="Grigoriev I.V."/>
            <person name="Hibbett D.S."/>
        </authorList>
    </citation>
    <scope>NUCLEOTIDE SEQUENCE [LARGE SCALE GENOMIC DNA]</scope>
    <source>
        <strain evidence="9 10">HHB9708</strain>
    </source>
</reference>
<comment type="subcellular location">
    <subcellularLocation>
        <location evidence="1">Membrane</location>
        <topology evidence="1">Multi-pass membrane protein</topology>
    </subcellularLocation>
</comment>
<dbReference type="GO" id="GO:0005886">
    <property type="term" value="C:plasma membrane"/>
    <property type="evidence" value="ECO:0007669"/>
    <property type="project" value="TreeGrafter"/>
</dbReference>
<dbReference type="EMBL" id="KV419408">
    <property type="protein sequence ID" value="KZS93017.1"/>
    <property type="molecule type" value="Genomic_DNA"/>
</dbReference>
<dbReference type="InterPro" id="IPR034294">
    <property type="entry name" value="Aquaporin_transptr"/>
</dbReference>
<evidence type="ECO:0000256" key="4">
    <source>
        <dbReference type="ARBA" id="ARBA00022989"/>
    </source>
</evidence>
<evidence type="ECO:0000256" key="7">
    <source>
        <dbReference type="SAM" id="MobiDB-lite"/>
    </source>
</evidence>
<comment type="similarity">
    <text evidence="2 6">Belongs to the MIP/aquaporin (TC 1.A.8) family.</text>
</comment>
<keyword evidence="10" id="KW-1185">Reference proteome</keyword>
<keyword evidence="5 8" id="KW-0472">Membrane</keyword>
<dbReference type="InterPro" id="IPR000425">
    <property type="entry name" value="MIP"/>
</dbReference>
<proteinExistence type="inferred from homology"/>
<dbReference type="OrthoDB" id="3222at2759"/>
<feature type="region of interest" description="Disordered" evidence="7">
    <location>
        <begin position="235"/>
        <end position="276"/>
    </location>
</feature>
<feature type="compositionally biased region" description="Low complexity" evidence="7">
    <location>
        <begin position="235"/>
        <end position="246"/>
    </location>
</feature>
<evidence type="ECO:0000256" key="5">
    <source>
        <dbReference type="ARBA" id="ARBA00023136"/>
    </source>
</evidence>
<dbReference type="Proteomes" id="UP000076722">
    <property type="component" value="Unassembled WGS sequence"/>
</dbReference>
<evidence type="ECO:0000256" key="1">
    <source>
        <dbReference type="ARBA" id="ARBA00004141"/>
    </source>
</evidence>
<evidence type="ECO:0000256" key="2">
    <source>
        <dbReference type="ARBA" id="ARBA00006175"/>
    </source>
</evidence>
<evidence type="ECO:0000256" key="8">
    <source>
        <dbReference type="SAM" id="Phobius"/>
    </source>
</evidence>
<protein>
    <submittedName>
        <fullName evidence="9">Aquaporin-like protein</fullName>
    </submittedName>
</protein>
<dbReference type="AlphaFoldDB" id="A0A164U8P5"/>
<feature type="transmembrane region" description="Helical" evidence="8">
    <location>
        <begin position="130"/>
        <end position="151"/>
    </location>
</feature>
<dbReference type="STRING" id="1314777.A0A164U8P5"/>
<sequence>MLFDTWREDAKAAILEFLGTIMFLLLALGGTQNANFQGGPANDRLMYIAASFGLSLVVSAWLFFRATGGLFNPNVTLALLLVGAISPLRFVLYCIAQLVGSIVASGILLGLVPGPLLVTTQPGPGINKAQATFIEMFLTTSLVLAVLMLAAEKHKSTAWAPIGVGLTLFAAELWGLSFTGGSLNTARSFGPAVVAGFDESHWVYWLGPFLGSLLGTAIYTLLKTFDYWNLNPGQDSSDPSLSPDNPVNALTETTRSRSAEAGNSVQNREKTINRAV</sequence>
<feature type="transmembrane region" description="Helical" evidence="8">
    <location>
        <begin position="98"/>
        <end position="118"/>
    </location>
</feature>
<feature type="transmembrane region" description="Helical" evidence="8">
    <location>
        <begin position="202"/>
        <end position="222"/>
    </location>
</feature>
<accession>A0A164U8P5</accession>